<dbReference type="AlphaFoldDB" id="A0A8T1TZJ4"/>
<evidence type="ECO:0000313" key="2">
    <source>
        <dbReference type="Proteomes" id="UP000688947"/>
    </source>
</evidence>
<dbReference type="EMBL" id="JAENGZ010001150">
    <property type="protein sequence ID" value="KAG6950269.1"/>
    <property type="molecule type" value="Genomic_DNA"/>
</dbReference>
<dbReference type="OrthoDB" id="128921at2759"/>
<accession>A0A8T1TZJ4</accession>
<gene>
    <name evidence="1" type="ORF">JG687_00014362</name>
</gene>
<name>A0A8T1TZJ4_9STRA</name>
<organism evidence="1 2">
    <name type="scientific">Phytophthora cactorum</name>
    <dbReference type="NCBI Taxonomy" id="29920"/>
    <lineage>
        <taxon>Eukaryota</taxon>
        <taxon>Sar</taxon>
        <taxon>Stramenopiles</taxon>
        <taxon>Oomycota</taxon>
        <taxon>Peronosporomycetes</taxon>
        <taxon>Peronosporales</taxon>
        <taxon>Peronosporaceae</taxon>
        <taxon>Phytophthora</taxon>
    </lineage>
</organism>
<sequence length="460" mass="50964">MTLPVELVQFFTTKHGELKDGHPNYSISSHGGAQHRHALSLANSTTDSVARSHRLNNSRPESVDVTVQTSEADSQYIIVSFVGGARCSHNISAYVCCVWTNANDLAWWLVLFIPASFGDSAVIINLALARYRVSAQNLVPILQEIRRLLFGLRLVVLSAVPLAFNTAADGLCNWIMDKSVDKIQSLSADSTAWPLPPSVSSRPIQLDCPQVPNQSSVSADHSHWGRCWAILMADYKRVEHLVQNNFVNHAYNESSLPDIAEPDTAAPYADTTARCESSPFDSNVSHECTVNGLKRCVPSGKFRTFQALAATHNISFPMDDVFLKPEVRRYQIPHAAVQVLSALVQLLSMSISKTLKIFRGQTRGDQRPNKALRPDLYRVHFASYPELTLLCSIVEQGIVPHWIQQSARKTSTGGLELRRRYPGCAIYALGTDPLSLFITHLYTLVMPPHLGASSRDHKWG</sequence>
<protein>
    <submittedName>
        <fullName evidence="1">Uncharacterized protein</fullName>
    </submittedName>
</protein>
<comment type="caution">
    <text evidence="1">The sequence shown here is derived from an EMBL/GenBank/DDBJ whole genome shotgun (WGS) entry which is preliminary data.</text>
</comment>
<reference evidence="1" key="1">
    <citation type="submission" date="2021-01" db="EMBL/GenBank/DDBJ databases">
        <title>Phytophthora aleatoria, a newly-described species from Pinus radiata is distinct from Phytophthora cactorum isolates based on comparative genomics.</title>
        <authorList>
            <person name="Mcdougal R."/>
            <person name="Panda P."/>
            <person name="Williams N."/>
            <person name="Studholme D.J."/>
        </authorList>
    </citation>
    <scope>NUCLEOTIDE SEQUENCE</scope>
    <source>
        <strain evidence="1">NZFS 3830</strain>
    </source>
</reference>
<proteinExistence type="predicted"/>
<dbReference type="Proteomes" id="UP000688947">
    <property type="component" value="Unassembled WGS sequence"/>
</dbReference>
<evidence type="ECO:0000313" key="1">
    <source>
        <dbReference type="EMBL" id="KAG6950269.1"/>
    </source>
</evidence>